<evidence type="ECO:0000256" key="8">
    <source>
        <dbReference type="RuleBase" id="RU003953"/>
    </source>
</evidence>
<keyword evidence="7" id="KW-0460">Magnesium</keyword>
<dbReference type="PANTHER" id="PTHR46173">
    <property type="entry name" value="CCA TRNA NUCLEOTIDYLTRANSFERASE 1, MITOCHONDRIAL"/>
    <property type="match status" value="1"/>
</dbReference>
<dbReference type="PANTHER" id="PTHR46173:SF1">
    <property type="entry name" value="CCA TRNA NUCLEOTIDYLTRANSFERASE 1, MITOCHONDRIAL"/>
    <property type="match status" value="1"/>
</dbReference>
<dbReference type="Gene3D" id="3.30.460.10">
    <property type="entry name" value="Beta Polymerase, domain 2"/>
    <property type="match status" value="1"/>
</dbReference>
<dbReference type="GO" id="GO:0000049">
    <property type="term" value="F:tRNA binding"/>
    <property type="evidence" value="ECO:0007669"/>
    <property type="project" value="TreeGrafter"/>
</dbReference>
<comment type="caution">
    <text evidence="10">The sequence shown here is derived from an EMBL/GenBank/DDBJ whole genome shotgun (WGS) entry which is preliminary data.</text>
</comment>
<evidence type="ECO:0000259" key="9">
    <source>
        <dbReference type="Pfam" id="PF01743"/>
    </source>
</evidence>
<organism evidence="10 12">
    <name type="scientific">Rotaria magnacalcarata</name>
    <dbReference type="NCBI Taxonomy" id="392030"/>
    <lineage>
        <taxon>Eukaryota</taxon>
        <taxon>Metazoa</taxon>
        <taxon>Spiralia</taxon>
        <taxon>Gnathifera</taxon>
        <taxon>Rotifera</taxon>
        <taxon>Eurotatoria</taxon>
        <taxon>Bdelloidea</taxon>
        <taxon>Philodinida</taxon>
        <taxon>Philodinidae</taxon>
        <taxon>Rotaria</taxon>
    </lineage>
</organism>
<dbReference type="EMBL" id="CAJOBJ010015819">
    <property type="protein sequence ID" value="CAF4183925.1"/>
    <property type="molecule type" value="Genomic_DNA"/>
</dbReference>
<keyword evidence="3 8" id="KW-0808">Transferase</keyword>
<keyword evidence="8" id="KW-0694">RNA-binding</keyword>
<dbReference type="AlphaFoldDB" id="A0A8S2RTJ7"/>
<gene>
    <name evidence="11" type="ORF">BYL167_LOCUS55690</name>
    <name evidence="10" type="ORF">GIL414_LOCUS20910</name>
</gene>
<evidence type="ECO:0000256" key="5">
    <source>
        <dbReference type="ARBA" id="ARBA00022695"/>
    </source>
</evidence>
<evidence type="ECO:0000313" key="11">
    <source>
        <dbReference type="EMBL" id="CAF5010805.1"/>
    </source>
</evidence>
<comment type="cofactor">
    <cofactor evidence="1">
        <name>Mg(2+)</name>
        <dbReference type="ChEBI" id="CHEBI:18420"/>
    </cofactor>
</comment>
<dbReference type="GO" id="GO:0046872">
    <property type="term" value="F:metal ion binding"/>
    <property type="evidence" value="ECO:0007669"/>
    <property type="project" value="UniProtKB-KW"/>
</dbReference>
<evidence type="ECO:0000256" key="1">
    <source>
        <dbReference type="ARBA" id="ARBA00001946"/>
    </source>
</evidence>
<dbReference type="GO" id="GO:0016779">
    <property type="term" value="F:nucleotidyltransferase activity"/>
    <property type="evidence" value="ECO:0007669"/>
    <property type="project" value="UniProtKB-KW"/>
</dbReference>
<dbReference type="Proteomes" id="UP000681720">
    <property type="component" value="Unassembled WGS sequence"/>
</dbReference>
<proteinExistence type="inferred from homology"/>
<sequence>MVINPHDVDFATTATPEQIKQMLSEQNIRMINANGEKHGTITTRIDDKDNFEKNIIYPTSHVFDFEGIIYDYFDGIDDLEHRRIRFVGDPVERIREDYLRIRRYFRFVGRFANDNATLHTMTKH</sequence>
<evidence type="ECO:0000313" key="12">
    <source>
        <dbReference type="Proteomes" id="UP000681720"/>
    </source>
</evidence>
<evidence type="ECO:0000256" key="4">
    <source>
        <dbReference type="ARBA" id="ARBA00022694"/>
    </source>
</evidence>
<keyword evidence="4" id="KW-0819">tRNA processing</keyword>
<accession>A0A8S2RTJ7</accession>
<evidence type="ECO:0000256" key="2">
    <source>
        <dbReference type="ARBA" id="ARBA00007265"/>
    </source>
</evidence>
<dbReference type="InterPro" id="IPR002646">
    <property type="entry name" value="PolA_pol_head_dom"/>
</dbReference>
<dbReference type="EMBL" id="CAJOBH010210871">
    <property type="protein sequence ID" value="CAF5010805.1"/>
    <property type="molecule type" value="Genomic_DNA"/>
</dbReference>
<evidence type="ECO:0000256" key="7">
    <source>
        <dbReference type="ARBA" id="ARBA00022842"/>
    </source>
</evidence>
<name>A0A8S2RTJ7_9BILA</name>
<dbReference type="InterPro" id="IPR050264">
    <property type="entry name" value="Bact_CCA-adding_enz_type3_sf"/>
</dbReference>
<dbReference type="SUPFAM" id="SSF81891">
    <property type="entry name" value="Poly A polymerase C-terminal region-like"/>
    <property type="match status" value="1"/>
</dbReference>
<keyword evidence="5" id="KW-0548">Nucleotidyltransferase</keyword>
<evidence type="ECO:0000313" key="10">
    <source>
        <dbReference type="EMBL" id="CAF4183925.1"/>
    </source>
</evidence>
<dbReference type="Proteomes" id="UP000681967">
    <property type="component" value="Unassembled WGS sequence"/>
</dbReference>
<protein>
    <recommendedName>
        <fullName evidence="9">Poly A polymerase head domain-containing protein</fullName>
    </recommendedName>
</protein>
<reference evidence="10" key="1">
    <citation type="submission" date="2021-02" db="EMBL/GenBank/DDBJ databases">
        <authorList>
            <person name="Nowell W R."/>
        </authorList>
    </citation>
    <scope>NUCLEOTIDE SEQUENCE</scope>
</reference>
<dbReference type="Pfam" id="PF01743">
    <property type="entry name" value="PolyA_pol"/>
    <property type="match status" value="1"/>
</dbReference>
<evidence type="ECO:0000256" key="6">
    <source>
        <dbReference type="ARBA" id="ARBA00022723"/>
    </source>
</evidence>
<comment type="similarity">
    <text evidence="2 8">Belongs to the tRNA nucleotidyltransferase/poly(A) polymerase family.</text>
</comment>
<dbReference type="Gene3D" id="1.10.3090.10">
    <property type="entry name" value="cca-adding enzyme, domain 2"/>
    <property type="match status" value="1"/>
</dbReference>
<dbReference type="SUPFAM" id="SSF81301">
    <property type="entry name" value="Nucleotidyltransferase"/>
    <property type="match status" value="1"/>
</dbReference>
<keyword evidence="6" id="KW-0479">Metal-binding</keyword>
<dbReference type="InterPro" id="IPR043519">
    <property type="entry name" value="NT_sf"/>
</dbReference>
<dbReference type="GO" id="GO:0001680">
    <property type="term" value="P:tRNA 3'-terminal CCA addition"/>
    <property type="evidence" value="ECO:0007669"/>
    <property type="project" value="UniProtKB-ARBA"/>
</dbReference>
<evidence type="ECO:0000256" key="3">
    <source>
        <dbReference type="ARBA" id="ARBA00022679"/>
    </source>
</evidence>
<feature type="domain" description="Poly A polymerase head" evidence="9">
    <location>
        <begin position="3"/>
        <end position="51"/>
    </location>
</feature>